<dbReference type="InterPro" id="IPR014729">
    <property type="entry name" value="Rossmann-like_a/b/a_fold"/>
</dbReference>
<evidence type="ECO:0000259" key="10">
    <source>
        <dbReference type="PROSITE" id="PS51462"/>
    </source>
</evidence>
<name>A0A1F6CF18_9BACT</name>
<dbReference type="GO" id="GO:0005829">
    <property type="term" value="C:cytosol"/>
    <property type="evidence" value="ECO:0007669"/>
    <property type="project" value="TreeGrafter"/>
</dbReference>
<dbReference type="EC" id="6.1.1.4" evidence="9"/>
<dbReference type="Pfam" id="PF08264">
    <property type="entry name" value="Anticodon_1"/>
    <property type="match status" value="1"/>
</dbReference>
<accession>A0A1F6CF18</accession>
<dbReference type="InterPro" id="IPR025709">
    <property type="entry name" value="Leu_tRNA-synth_edit"/>
</dbReference>
<evidence type="ECO:0000256" key="3">
    <source>
        <dbReference type="ARBA" id="ARBA00022598"/>
    </source>
</evidence>
<comment type="similarity">
    <text evidence="1 9">Belongs to the class-I aminoacyl-tRNA synthetase family.</text>
</comment>
<evidence type="ECO:0000313" key="12">
    <source>
        <dbReference type="Proteomes" id="UP000178344"/>
    </source>
</evidence>
<dbReference type="GO" id="GO:0004823">
    <property type="term" value="F:leucine-tRNA ligase activity"/>
    <property type="evidence" value="ECO:0007669"/>
    <property type="project" value="UniProtKB-UniRule"/>
</dbReference>
<dbReference type="Gene3D" id="3.40.50.620">
    <property type="entry name" value="HUPs"/>
    <property type="match status" value="2"/>
</dbReference>
<keyword evidence="7 9" id="KW-0030">Aminoacyl-tRNA synthetase</keyword>
<dbReference type="SUPFAM" id="SSF47323">
    <property type="entry name" value="Anticodon-binding domain of a subclass of class I aminoacyl-tRNA synthetases"/>
    <property type="match status" value="1"/>
</dbReference>
<dbReference type="Gene3D" id="3.10.20.590">
    <property type="match status" value="1"/>
</dbReference>
<gene>
    <name evidence="9" type="primary">leuS</name>
    <name evidence="11" type="ORF">A2671_00960</name>
</gene>
<dbReference type="SUPFAM" id="SSF52374">
    <property type="entry name" value="Nucleotidylyl transferase"/>
    <property type="match status" value="1"/>
</dbReference>
<organism evidence="11 12">
    <name type="scientific">Candidatus Kaiserbacteria bacterium RIFCSPHIGHO2_01_FULL_49_13</name>
    <dbReference type="NCBI Taxonomy" id="1798477"/>
    <lineage>
        <taxon>Bacteria</taxon>
        <taxon>Candidatus Kaiseribacteriota</taxon>
    </lineage>
</organism>
<dbReference type="Gene3D" id="1.10.730.10">
    <property type="entry name" value="Isoleucyl-tRNA Synthetase, Domain 1"/>
    <property type="match status" value="1"/>
</dbReference>
<proteinExistence type="inferred from homology"/>
<feature type="domain" description="Nudix hydrolase" evidence="10">
    <location>
        <begin position="332"/>
        <end position="519"/>
    </location>
</feature>
<dbReference type="HAMAP" id="MF_00049_B">
    <property type="entry name" value="Leu_tRNA_synth_B"/>
    <property type="match status" value="1"/>
</dbReference>
<evidence type="ECO:0000256" key="6">
    <source>
        <dbReference type="ARBA" id="ARBA00022917"/>
    </source>
</evidence>
<sequence>MEKYDHKRIEKKWQAEWEKTEPNRAENDSKKKKNYILIEFPYPSGDGLHTGHVRSYTALDVVARKRRGEGFNVLYPIGWDAFGLPTENYAIKTGTSPEEATRQNTNTFRRQLKALGISFDWSREINTTDPKYYKWTQWIFLQMYKHGLAYKAKMPINWCPTDKIGLANEEVVDGKCERCGTPVLKREREQWMLAITKYADRLHADLDTVDYEERIKIQQRNWIGRSEGTEITFKLVAPNFQDDIPVFTTRSDTLYGATYLVLAPEHPLIEKLAKHLVNWQDVLAYIVAAKQKSDIERIGDTREKTGIKLIGIEAINPATKRGIPVFIADYVLAHYGTGAIMAVPAHDERDYDFAKKYTLPITPVIEPVFMQTTEPGKIIEGLPFDERDAVIVIVKHWAEEKYLALRWKQVAWGTFITGGIEKGQTPEEAARMEVREETGFLNLELRANYGVIHGKFYHVPKKVNRFAHSRTLLFQLTDNVQTPVSPEEQEKHEVLWLAKNELKQFLTPDSHQRALELLNGKEVYVGEGLLANSGPFTGISSENAKKKITEAVEGRWVTTYRLRDWVFSRQRYWGEPIPIIHCEKCGMVPVPETDLPVILPAIIKYQPTDTGESPLASMADWVNVACPSCEGAAKRETDVMPNWAGSSWYFLRYTDPHNDAELADKKLLAYWIPVDWYNGGMEHTTLHLLYSRFWHKFLFDLAVAATPEPYAKRTSHGLILASDGKKMSKSLGNVVNPDEIVEQFGADTLRVYEMFMGPFDQPVSWSTANMVGSRRFLERVWRMVSRVADRAASAALESSLHESIKKVSADIEAMKFNTAISQLMILANEFDKEHLVPREVFALFTRILAPFAPHLTEEIWLRLNERGGVHDAAWPKAEEGKIVRKSKYIAIQVNGKLRATLEATADASEREIKETALALPAIQKWLEGKNIAQIIEIPGRLLNVVTN</sequence>
<evidence type="ECO:0000256" key="4">
    <source>
        <dbReference type="ARBA" id="ARBA00022741"/>
    </source>
</evidence>
<evidence type="ECO:0000256" key="9">
    <source>
        <dbReference type="HAMAP-Rule" id="MF_00049"/>
    </source>
</evidence>
<dbReference type="GO" id="GO:0005524">
    <property type="term" value="F:ATP binding"/>
    <property type="evidence" value="ECO:0007669"/>
    <property type="project" value="UniProtKB-UniRule"/>
</dbReference>
<dbReference type="FunFam" id="3.40.50.620:FF:000003">
    <property type="entry name" value="Leucine--tRNA ligase"/>
    <property type="match status" value="1"/>
</dbReference>
<dbReference type="SUPFAM" id="SSF50677">
    <property type="entry name" value="ValRS/IleRS/LeuRS editing domain"/>
    <property type="match status" value="1"/>
</dbReference>
<dbReference type="InterPro" id="IPR015797">
    <property type="entry name" value="NUDIX_hydrolase-like_dom_sf"/>
</dbReference>
<dbReference type="PRINTS" id="PR00985">
    <property type="entry name" value="TRNASYNTHLEU"/>
</dbReference>
<evidence type="ECO:0000256" key="7">
    <source>
        <dbReference type="ARBA" id="ARBA00023146"/>
    </source>
</evidence>
<protein>
    <recommendedName>
        <fullName evidence="9">Leucine--tRNA ligase</fullName>
        <ecNumber evidence="9">6.1.1.4</ecNumber>
    </recommendedName>
    <alternativeName>
        <fullName evidence="9">Leucyl-tRNA synthetase</fullName>
        <shortName evidence="9">LeuRS</shortName>
    </alternativeName>
</protein>
<evidence type="ECO:0000256" key="5">
    <source>
        <dbReference type="ARBA" id="ARBA00022840"/>
    </source>
</evidence>
<comment type="caution">
    <text evidence="11">The sequence shown here is derived from an EMBL/GenBank/DDBJ whole genome shotgun (WGS) entry which is preliminary data.</text>
</comment>
<reference evidence="11 12" key="1">
    <citation type="journal article" date="2016" name="Nat. Commun.">
        <title>Thousands of microbial genomes shed light on interconnected biogeochemical processes in an aquifer system.</title>
        <authorList>
            <person name="Anantharaman K."/>
            <person name="Brown C.T."/>
            <person name="Hug L.A."/>
            <person name="Sharon I."/>
            <person name="Castelle C.J."/>
            <person name="Probst A.J."/>
            <person name="Thomas B.C."/>
            <person name="Singh A."/>
            <person name="Wilkins M.J."/>
            <person name="Karaoz U."/>
            <person name="Brodie E.L."/>
            <person name="Williams K.H."/>
            <person name="Hubbard S.S."/>
            <person name="Banfield J.F."/>
        </authorList>
    </citation>
    <scope>NUCLEOTIDE SEQUENCE [LARGE SCALE GENOMIC DNA]</scope>
</reference>
<dbReference type="InterPro" id="IPR009080">
    <property type="entry name" value="tRNAsynth_Ia_anticodon-bd"/>
</dbReference>
<dbReference type="PANTHER" id="PTHR43740">
    <property type="entry name" value="LEUCYL-TRNA SYNTHETASE"/>
    <property type="match status" value="1"/>
</dbReference>
<feature type="binding site" evidence="9">
    <location>
        <position position="729"/>
    </location>
    <ligand>
        <name>ATP</name>
        <dbReference type="ChEBI" id="CHEBI:30616"/>
    </ligand>
</feature>
<keyword evidence="4 9" id="KW-0547">Nucleotide-binding</keyword>
<keyword evidence="6 9" id="KW-0648">Protein biosynthesis</keyword>
<dbReference type="PROSITE" id="PS51462">
    <property type="entry name" value="NUDIX"/>
    <property type="match status" value="1"/>
</dbReference>
<evidence type="ECO:0000313" key="11">
    <source>
        <dbReference type="EMBL" id="OGG47793.1"/>
    </source>
</evidence>
<dbReference type="Gene3D" id="3.90.740.10">
    <property type="entry name" value="Valyl/Leucyl/Isoleucyl-tRNA synthetase, editing domain"/>
    <property type="match status" value="1"/>
</dbReference>
<dbReference type="PANTHER" id="PTHR43740:SF2">
    <property type="entry name" value="LEUCINE--TRNA LIGASE, MITOCHONDRIAL"/>
    <property type="match status" value="1"/>
</dbReference>
<dbReference type="SUPFAM" id="SSF55811">
    <property type="entry name" value="Nudix"/>
    <property type="match status" value="1"/>
</dbReference>
<keyword evidence="5 9" id="KW-0067">ATP-binding</keyword>
<comment type="subcellular location">
    <subcellularLocation>
        <location evidence="9">Cytoplasm</location>
    </subcellularLocation>
</comment>
<keyword evidence="3 9" id="KW-0436">Ligase</keyword>
<comment type="catalytic activity">
    <reaction evidence="8 9">
        <text>tRNA(Leu) + L-leucine + ATP = L-leucyl-tRNA(Leu) + AMP + diphosphate</text>
        <dbReference type="Rhea" id="RHEA:11688"/>
        <dbReference type="Rhea" id="RHEA-COMP:9613"/>
        <dbReference type="Rhea" id="RHEA-COMP:9622"/>
        <dbReference type="ChEBI" id="CHEBI:30616"/>
        <dbReference type="ChEBI" id="CHEBI:33019"/>
        <dbReference type="ChEBI" id="CHEBI:57427"/>
        <dbReference type="ChEBI" id="CHEBI:78442"/>
        <dbReference type="ChEBI" id="CHEBI:78494"/>
        <dbReference type="ChEBI" id="CHEBI:456215"/>
        <dbReference type="EC" id="6.1.1.4"/>
    </reaction>
</comment>
<dbReference type="FunFam" id="3.40.50.620:FF:000056">
    <property type="entry name" value="Leucine--tRNA ligase"/>
    <property type="match status" value="1"/>
</dbReference>
<evidence type="ECO:0000256" key="2">
    <source>
        <dbReference type="ARBA" id="ARBA00022490"/>
    </source>
</evidence>
<evidence type="ECO:0000256" key="1">
    <source>
        <dbReference type="ARBA" id="ARBA00005594"/>
    </source>
</evidence>
<dbReference type="InterPro" id="IPR013155">
    <property type="entry name" value="M/V/L/I-tRNA-synth_anticd-bd"/>
</dbReference>
<dbReference type="Pfam" id="PF00133">
    <property type="entry name" value="tRNA-synt_1"/>
    <property type="match status" value="2"/>
</dbReference>
<dbReference type="InterPro" id="IPR002300">
    <property type="entry name" value="aa-tRNA-synth_Ia"/>
</dbReference>
<feature type="short sequence motif" description="'KMSKS' region" evidence="9">
    <location>
        <begin position="726"/>
        <end position="730"/>
    </location>
</feature>
<dbReference type="GO" id="GO:0006429">
    <property type="term" value="P:leucyl-tRNA aminoacylation"/>
    <property type="evidence" value="ECO:0007669"/>
    <property type="project" value="UniProtKB-UniRule"/>
</dbReference>
<dbReference type="InterPro" id="IPR002302">
    <property type="entry name" value="Leu-tRNA-ligase"/>
</dbReference>
<dbReference type="Proteomes" id="UP000178344">
    <property type="component" value="Unassembled WGS sequence"/>
</dbReference>
<dbReference type="Pfam" id="PF00293">
    <property type="entry name" value="NUDIX"/>
    <property type="match status" value="1"/>
</dbReference>
<comment type="caution">
    <text evidence="9">Lacks conserved residue(s) required for the propagation of feature annotation.</text>
</comment>
<dbReference type="InterPro" id="IPR000086">
    <property type="entry name" value="NUDIX_hydrolase_dom"/>
</dbReference>
<evidence type="ECO:0000256" key="8">
    <source>
        <dbReference type="ARBA" id="ARBA00047469"/>
    </source>
</evidence>
<dbReference type="CDD" id="cd07958">
    <property type="entry name" value="Anticodon_Ia_Leu_BEm"/>
    <property type="match status" value="1"/>
</dbReference>
<dbReference type="Pfam" id="PF13603">
    <property type="entry name" value="tRNA-synt_1_2"/>
    <property type="match status" value="1"/>
</dbReference>
<dbReference type="InterPro" id="IPR009008">
    <property type="entry name" value="Val/Leu/Ile-tRNA-synth_edit"/>
</dbReference>
<dbReference type="EMBL" id="MFKQ01000002">
    <property type="protein sequence ID" value="OGG47793.1"/>
    <property type="molecule type" value="Genomic_DNA"/>
</dbReference>
<dbReference type="GO" id="GO:0002161">
    <property type="term" value="F:aminoacyl-tRNA deacylase activity"/>
    <property type="evidence" value="ECO:0007669"/>
    <property type="project" value="InterPro"/>
</dbReference>
<dbReference type="AlphaFoldDB" id="A0A1F6CF18"/>
<dbReference type="FunFam" id="1.10.730.10:FF:000002">
    <property type="entry name" value="Leucine--tRNA ligase"/>
    <property type="match status" value="1"/>
</dbReference>
<keyword evidence="2 9" id="KW-0963">Cytoplasm</keyword>